<dbReference type="RefSeq" id="WP_264325753.1">
    <property type="nucleotide sequence ID" value="NZ_JADEXQ010000048.1"/>
</dbReference>
<gene>
    <name evidence="2" type="ORF">IQ266_14405</name>
</gene>
<proteinExistence type="predicted"/>
<keyword evidence="1" id="KW-0472">Membrane</keyword>
<evidence type="ECO:0000313" key="3">
    <source>
        <dbReference type="Proteomes" id="UP000625316"/>
    </source>
</evidence>
<accession>A0A928VQW0</accession>
<protein>
    <submittedName>
        <fullName evidence="2">Uncharacterized protein</fullName>
    </submittedName>
</protein>
<keyword evidence="1" id="KW-0812">Transmembrane</keyword>
<dbReference type="EMBL" id="JADEXQ010000048">
    <property type="protein sequence ID" value="MBE9030925.1"/>
    <property type="molecule type" value="Genomic_DNA"/>
</dbReference>
<evidence type="ECO:0000256" key="1">
    <source>
        <dbReference type="SAM" id="Phobius"/>
    </source>
</evidence>
<name>A0A928VQW0_9CYAN</name>
<reference evidence="2" key="1">
    <citation type="submission" date="2020-10" db="EMBL/GenBank/DDBJ databases">
        <authorList>
            <person name="Castelo-Branco R."/>
            <person name="Eusebio N."/>
            <person name="Adriana R."/>
            <person name="Vieira A."/>
            <person name="Brugerolle De Fraissinette N."/>
            <person name="Rezende De Castro R."/>
            <person name="Schneider M.P."/>
            <person name="Vasconcelos V."/>
            <person name="Leao P.N."/>
        </authorList>
    </citation>
    <scope>NUCLEOTIDE SEQUENCE</scope>
    <source>
        <strain evidence="2">LEGE 11480</strain>
    </source>
</reference>
<organism evidence="2 3">
    <name type="scientific">Romeriopsis navalis LEGE 11480</name>
    <dbReference type="NCBI Taxonomy" id="2777977"/>
    <lineage>
        <taxon>Bacteria</taxon>
        <taxon>Bacillati</taxon>
        <taxon>Cyanobacteriota</taxon>
        <taxon>Cyanophyceae</taxon>
        <taxon>Leptolyngbyales</taxon>
        <taxon>Leptolyngbyaceae</taxon>
        <taxon>Romeriopsis</taxon>
        <taxon>Romeriopsis navalis</taxon>
    </lineage>
</organism>
<dbReference type="Proteomes" id="UP000625316">
    <property type="component" value="Unassembled WGS sequence"/>
</dbReference>
<comment type="caution">
    <text evidence="2">The sequence shown here is derived from an EMBL/GenBank/DDBJ whole genome shotgun (WGS) entry which is preliminary data.</text>
</comment>
<sequence length="142" mass="15398">MTDTILTSTEITNHQTLLADNPAALTALNTLQTHNGDLETSFAALWQTAHPTQIFNPDQPDKSLLQTTLKVLRQEICGDEGFRGQVKEYTKNPGNATFLSSLIVSLTAIALANGIPMDTTIATIVVLWILKVGLNVVCEYTA</sequence>
<evidence type="ECO:0000313" key="2">
    <source>
        <dbReference type="EMBL" id="MBE9030925.1"/>
    </source>
</evidence>
<feature type="transmembrane region" description="Helical" evidence="1">
    <location>
        <begin position="121"/>
        <end position="138"/>
    </location>
</feature>
<keyword evidence="3" id="KW-1185">Reference proteome</keyword>
<feature type="transmembrane region" description="Helical" evidence="1">
    <location>
        <begin position="96"/>
        <end position="115"/>
    </location>
</feature>
<dbReference type="AlphaFoldDB" id="A0A928VQW0"/>
<keyword evidence="1" id="KW-1133">Transmembrane helix</keyword>